<accession>A0A1X1U5D9</accession>
<feature type="region of interest" description="Disordered" evidence="1">
    <location>
        <begin position="431"/>
        <end position="460"/>
    </location>
</feature>
<feature type="compositionally biased region" description="Basic and acidic residues" evidence="1">
    <location>
        <begin position="302"/>
        <end position="320"/>
    </location>
</feature>
<dbReference type="AlphaFoldDB" id="A0A1X1U5D9"/>
<evidence type="ECO:0000313" key="2">
    <source>
        <dbReference type="EMBL" id="ORV52017.1"/>
    </source>
</evidence>
<feature type="compositionally biased region" description="Low complexity" evidence="1">
    <location>
        <begin position="211"/>
        <end position="238"/>
    </location>
</feature>
<evidence type="ECO:0000256" key="1">
    <source>
        <dbReference type="SAM" id="MobiDB-lite"/>
    </source>
</evidence>
<evidence type="ECO:0008006" key="4">
    <source>
        <dbReference type="Google" id="ProtNLM"/>
    </source>
</evidence>
<evidence type="ECO:0000313" key="3">
    <source>
        <dbReference type="Proteomes" id="UP000193010"/>
    </source>
</evidence>
<name>A0A1X1U5D9_MYCFL</name>
<feature type="region of interest" description="Disordered" evidence="1">
    <location>
        <begin position="211"/>
        <end position="337"/>
    </location>
</feature>
<dbReference type="Proteomes" id="UP000193010">
    <property type="component" value="Unassembled WGS sequence"/>
</dbReference>
<dbReference type="OrthoDB" id="4761006at2"/>
<sequence length="460" mass="46589">MPTYDKLLATVRVVRDRTGDPNAWQTGLTPTELAAVVTPTTRPEQLDAILAKIRRQHPGLFGSRAGPAGPPQRPEGAAAEAIAGAEAALAHQNSASSQLDLQVISAIMNAHLKTVEGADALSALQRETEAAVQTRSDLDTPAGARDFQRFLIGKLRDIRAVVMTASLDDTSKSALMAAWTSLYDASKSPASIAGETRPAAVAAPERVPDAAAAGGDPLLDSLLADDPGLLAGDSGPGPTESAPTSAMPPALPGIPNLGLGPAPGPGSMGGWGMPGALPGRPEGSDTDPALAGLDDDDLEADPAEHESDDKHEDDDPREDVSTAESPPTGPTAVTLPDGETVTAASPQLAAAIEAAVGGASIPDAFHQQGITIPAPGTAVANPVDPVQVVPGDIGIFTDRHALALGHTKALLDGQIQHIATVSGPSFLGWEHPPAAATATAPARTDAPTPTRPAATPTTGQ</sequence>
<feature type="compositionally biased region" description="Low complexity" evidence="1">
    <location>
        <begin position="432"/>
        <end position="460"/>
    </location>
</feature>
<dbReference type="STRING" id="292462.AWC05_20930"/>
<gene>
    <name evidence="2" type="ORF">AWC05_20930</name>
</gene>
<organism evidence="2 3">
    <name type="scientific">Mycobacterium florentinum</name>
    <dbReference type="NCBI Taxonomy" id="292462"/>
    <lineage>
        <taxon>Bacteria</taxon>
        <taxon>Bacillati</taxon>
        <taxon>Actinomycetota</taxon>
        <taxon>Actinomycetes</taxon>
        <taxon>Mycobacteriales</taxon>
        <taxon>Mycobacteriaceae</taxon>
        <taxon>Mycobacterium</taxon>
        <taxon>Mycobacterium simiae complex</taxon>
    </lineage>
</organism>
<dbReference type="InterPro" id="IPR019710">
    <property type="entry name" value="DUF4226"/>
</dbReference>
<reference evidence="2 3" key="1">
    <citation type="submission" date="2016-01" db="EMBL/GenBank/DDBJ databases">
        <title>The new phylogeny of the genus Mycobacterium.</title>
        <authorList>
            <person name="Tarcisio F."/>
            <person name="Conor M."/>
            <person name="Antonella G."/>
            <person name="Elisabetta G."/>
            <person name="Giulia F.S."/>
            <person name="Sara T."/>
            <person name="Anna F."/>
            <person name="Clotilde B."/>
            <person name="Roberto B."/>
            <person name="Veronica D.S."/>
            <person name="Fabio R."/>
            <person name="Monica P."/>
            <person name="Olivier J."/>
            <person name="Enrico T."/>
            <person name="Nicola S."/>
        </authorList>
    </citation>
    <scope>NUCLEOTIDE SEQUENCE [LARGE SCALE GENOMIC DNA]</scope>
    <source>
        <strain evidence="2 3">DSM 44852</strain>
    </source>
</reference>
<dbReference type="RefSeq" id="WP_085222148.1">
    <property type="nucleotide sequence ID" value="NZ_AP022576.1"/>
</dbReference>
<dbReference type="EMBL" id="LQOV01000015">
    <property type="protein sequence ID" value="ORV52017.1"/>
    <property type="molecule type" value="Genomic_DNA"/>
</dbReference>
<keyword evidence="3" id="KW-1185">Reference proteome</keyword>
<protein>
    <recommendedName>
        <fullName evidence="4">Biofilm regulator BssS</fullName>
    </recommendedName>
</protein>
<proteinExistence type="predicted"/>
<dbReference type="Pfam" id="PF10774">
    <property type="entry name" value="DUF4226"/>
    <property type="match status" value="1"/>
</dbReference>
<comment type="caution">
    <text evidence="2">The sequence shown here is derived from an EMBL/GenBank/DDBJ whole genome shotgun (WGS) entry which is preliminary data.</text>
</comment>